<name>A0ACA9PNV8_9GLOM</name>
<feature type="non-terminal residue" evidence="1">
    <location>
        <position position="1"/>
    </location>
</feature>
<comment type="caution">
    <text evidence="1">The sequence shown here is derived from an EMBL/GenBank/DDBJ whole genome shotgun (WGS) entry which is preliminary data.</text>
</comment>
<sequence>VVFETNLGCNNEKANNKYEEPEVENVEDTEQVPWAWIKNHAKMCKYSLDI</sequence>
<evidence type="ECO:0000313" key="2">
    <source>
        <dbReference type="Proteomes" id="UP000789366"/>
    </source>
</evidence>
<dbReference type="Proteomes" id="UP000789366">
    <property type="component" value="Unassembled WGS sequence"/>
</dbReference>
<accession>A0ACA9PNV8</accession>
<protein>
    <submittedName>
        <fullName evidence="1">15057_t:CDS:1</fullName>
    </submittedName>
</protein>
<reference evidence="1" key="1">
    <citation type="submission" date="2021-06" db="EMBL/GenBank/DDBJ databases">
        <authorList>
            <person name="Kallberg Y."/>
            <person name="Tangrot J."/>
            <person name="Rosling A."/>
        </authorList>
    </citation>
    <scope>NUCLEOTIDE SEQUENCE</scope>
    <source>
        <strain evidence="1">28 12/20/2015</strain>
    </source>
</reference>
<gene>
    <name evidence="1" type="ORF">SPELUC_LOCUS12249</name>
</gene>
<organism evidence="1 2">
    <name type="scientific">Cetraspora pellucida</name>
    <dbReference type="NCBI Taxonomy" id="1433469"/>
    <lineage>
        <taxon>Eukaryota</taxon>
        <taxon>Fungi</taxon>
        <taxon>Fungi incertae sedis</taxon>
        <taxon>Mucoromycota</taxon>
        <taxon>Glomeromycotina</taxon>
        <taxon>Glomeromycetes</taxon>
        <taxon>Diversisporales</taxon>
        <taxon>Gigasporaceae</taxon>
        <taxon>Cetraspora</taxon>
    </lineage>
</organism>
<evidence type="ECO:0000313" key="1">
    <source>
        <dbReference type="EMBL" id="CAG8718022.1"/>
    </source>
</evidence>
<proteinExistence type="predicted"/>
<dbReference type="EMBL" id="CAJVPW010028340">
    <property type="protein sequence ID" value="CAG8718022.1"/>
    <property type="molecule type" value="Genomic_DNA"/>
</dbReference>
<keyword evidence="2" id="KW-1185">Reference proteome</keyword>